<evidence type="ECO:0000313" key="1">
    <source>
        <dbReference type="EMBL" id="CAL1676162.1"/>
    </source>
</evidence>
<protein>
    <submittedName>
        <fullName evidence="1">Uncharacterized protein</fullName>
    </submittedName>
</protein>
<organism evidence="1 2">
    <name type="scientific">Lasius platythorax</name>
    <dbReference type="NCBI Taxonomy" id="488582"/>
    <lineage>
        <taxon>Eukaryota</taxon>
        <taxon>Metazoa</taxon>
        <taxon>Ecdysozoa</taxon>
        <taxon>Arthropoda</taxon>
        <taxon>Hexapoda</taxon>
        <taxon>Insecta</taxon>
        <taxon>Pterygota</taxon>
        <taxon>Neoptera</taxon>
        <taxon>Endopterygota</taxon>
        <taxon>Hymenoptera</taxon>
        <taxon>Apocrita</taxon>
        <taxon>Aculeata</taxon>
        <taxon>Formicoidea</taxon>
        <taxon>Formicidae</taxon>
        <taxon>Formicinae</taxon>
        <taxon>Lasius</taxon>
        <taxon>Lasius</taxon>
    </lineage>
</organism>
<proteinExistence type="predicted"/>
<accession>A0AAV2N7V5</accession>
<gene>
    <name evidence="1" type="ORF">LPLAT_LOCUS2400</name>
</gene>
<dbReference type="EMBL" id="OZ034834">
    <property type="protein sequence ID" value="CAL1676162.1"/>
    <property type="molecule type" value="Genomic_DNA"/>
</dbReference>
<sequence>MQTARYCSLLLSILRHNFLAPTLTPSNHKIVQGGSSLGPPSPRLVIAVDTYRCIDTWKKLVSYIQVSAYPSEYRRGIFGGDRRGRSSKRGSETKGERTVARSVFSLPVELYLHGVTCPINREHYSPVDGLRIRDGARITPGYIYTRVRI</sequence>
<keyword evidence="2" id="KW-1185">Reference proteome</keyword>
<evidence type="ECO:0000313" key="2">
    <source>
        <dbReference type="Proteomes" id="UP001497644"/>
    </source>
</evidence>
<reference evidence="1" key="1">
    <citation type="submission" date="2024-04" db="EMBL/GenBank/DDBJ databases">
        <authorList>
            <consortium name="Molecular Ecology Group"/>
        </authorList>
    </citation>
    <scope>NUCLEOTIDE SEQUENCE</scope>
</reference>
<dbReference type="AlphaFoldDB" id="A0AAV2N7V5"/>
<dbReference type="Proteomes" id="UP001497644">
    <property type="component" value="Chromosome 11"/>
</dbReference>
<name>A0AAV2N7V5_9HYME</name>